<comment type="caution">
    <text evidence="6">The sequence shown here is derived from an EMBL/GenBank/DDBJ whole genome shotgun (WGS) entry which is preliminary data.</text>
</comment>
<evidence type="ECO:0000256" key="1">
    <source>
        <dbReference type="ARBA" id="ARBA00005990"/>
    </source>
</evidence>
<organism evidence="6 7">
    <name type="scientific">Pseudomonas coronafaciens pv. striafaciens</name>
    <dbReference type="NCBI Taxonomy" id="235276"/>
    <lineage>
        <taxon>Bacteria</taxon>
        <taxon>Pseudomonadati</taxon>
        <taxon>Pseudomonadota</taxon>
        <taxon>Gammaproteobacteria</taxon>
        <taxon>Pseudomonadales</taxon>
        <taxon>Pseudomonadaceae</taxon>
        <taxon>Pseudomonas</taxon>
        <taxon>Pseudomonas coronafaciens</taxon>
    </lineage>
</organism>
<dbReference type="NCBIfam" id="TIGR03567">
    <property type="entry name" value="FMN_reduc_SsuE"/>
    <property type="match status" value="1"/>
</dbReference>
<reference evidence="6 7" key="1">
    <citation type="submission" date="2018-08" db="EMBL/GenBank/DDBJ databases">
        <title>Recombination of ecologically and evolutionarily significant loci maintains genetic cohesion in the Pseudomonas syringae species complex.</title>
        <authorList>
            <person name="Dillon M."/>
            <person name="Thakur S."/>
            <person name="Almeida R.N.D."/>
            <person name="Weir B.S."/>
            <person name="Guttman D.S."/>
        </authorList>
    </citation>
    <scope>NUCLEOTIDE SEQUENCE [LARGE SCALE GENOMIC DNA]</scope>
    <source>
        <strain evidence="6 7">ICMP 4996</strain>
    </source>
</reference>
<dbReference type="InterPro" id="IPR029039">
    <property type="entry name" value="Flavoprotein-like_sf"/>
</dbReference>
<proteinExistence type="inferred from homology"/>
<feature type="domain" description="NADPH-dependent FMN reductase-like" evidence="5">
    <location>
        <begin position="81"/>
        <end position="223"/>
    </location>
</feature>
<dbReference type="Proteomes" id="UP000268004">
    <property type="component" value="Unassembled WGS sequence"/>
</dbReference>
<dbReference type="Pfam" id="PF03358">
    <property type="entry name" value="FMN_red"/>
    <property type="match status" value="1"/>
</dbReference>
<dbReference type="InterPro" id="IPR020048">
    <property type="entry name" value="NADPH-dep_FMN_reduc_SsuE"/>
</dbReference>
<accession>A0A3M4Y8G2</accession>
<dbReference type="InterPro" id="IPR005025">
    <property type="entry name" value="FMN_Rdtase-like_dom"/>
</dbReference>
<keyword evidence="2" id="KW-0285">Flavoprotein</keyword>
<dbReference type="PANTHER" id="PTHR43408:SF1">
    <property type="entry name" value="FMN REDUCTASE (NADPH)"/>
    <property type="match status" value="1"/>
</dbReference>
<keyword evidence="3" id="KW-0288">FMN</keyword>
<protein>
    <recommendedName>
        <fullName evidence="5">NADPH-dependent FMN reductase-like domain-containing protein</fullName>
    </recommendedName>
</protein>
<evidence type="ECO:0000256" key="3">
    <source>
        <dbReference type="ARBA" id="ARBA00022643"/>
    </source>
</evidence>
<evidence type="ECO:0000256" key="2">
    <source>
        <dbReference type="ARBA" id="ARBA00022630"/>
    </source>
</evidence>
<evidence type="ECO:0000313" key="6">
    <source>
        <dbReference type="EMBL" id="RMR84948.1"/>
    </source>
</evidence>
<dbReference type="InterPro" id="IPR051814">
    <property type="entry name" value="NAD(P)H-dep_FMN_reductase"/>
</dbReference>
<keyword evidence="4" id="KW-0560">Oxidoreductase</keyword>
<gene>
    <name evidence="6" type="ORF">ALP78_100166</name>
</gene>
<sequence length="273" mass="29859">MFANLPARGCAGIFLPVALRQTVARATAVQQLTAFASARRTLSCGMQQTQTQRLRAIARHTRRLAHKLLCRLTFIARTSHMRVVSLSGSPSPKSRSGVVLAHAGRWLQSHGVEVTTLRIRDFNAEDLLFARFDSPQVLELIEAVSQADGLLIGTPVYKASFSGALKTLLDLLPERALHGKVVLPLATGGSIAHMLAVDYALKPVLSALKSQEVLHGIFAIDTQVSYDDNELGGTLDEILTERLHEGLEHFHHGLQRRLQARHQQAGGHLQLAL</sequence>
<dbReference type="SUPFAM" id="SSF52218">
    <property type="entry name" value="Flavoproteins"/>
    <property type="match status" value="1"/>
</dbReference>
<dbReference type="NCBIfam" id="NF007859">
    <property type="entry name" value="PRK10569.1"/>
    <property type="match status" value="1"/>
</dbReference>
<name>A0A3M4Y8G2_9PSED</name>
<dbReference type="AlphaFoldDB" id="A0A3M4Y8G2"/>
<dbReference type="GO" id="GO:0046306">
    <property type="term" value="P:alkanesulfonate catabolic process"/>
    <property type="evidence" value="ECO:0007669"/>
    <property type="project" value="InterPro"/>
</dbReference>
<dbReference type="GO" id="GO:0008752">
    <property type="term" value="F:FMN reductase [NAD(P)H] activity"/>
    <property type="evidence" value="ECO:0007669"/>
    <property type="project" value="InterPro"/>
</dbReference>
<dbReference type="GO" id="GO:0016655">
    <property type="term" value="F:oxidoreductase activity, acting on NAD(P)H, quinone or similar compound as acceptor"/>
    <property type="evidence" value="ECO:0007669"/>
    <property type="project" value="UniProtKB-ARBA"/>
</dbReference>
<dbReference type="PANTHER" id="PTHR43408">
    <property type="entry name" value="FMN REDUCTASE (NADPH)"/>
    <property type="match status" value="1"/>
</dbReference>
<dbReference type="EMBL" id="RBSD01000130">
    <property type="protein sequence ID" value="RMR84948.1"/>
    <property type="molecule type" value="Genomic_DNA"/>
</dbReference>
<evidence type="ECO:0000256" key="4">
    <source>
        <dbReference type="ARBA" id="ARBA00023002"/>
    </source>
</evidence>
<evidence type="ECO:0000259" key="5">
    <source>
        <dbReference type="Pfam" id="PF03358"/>
    </source>
</evidence>
<evidence type="ECO:0000313" key="7">
    <source>
        <dbReference type="Proteomes" id="UP000268004"/>
    </source>
</evidence>
<dbReference type="Gene3D" id="3.40.50.360">
    <property type="match status" value="1"/>
</dbReference>
<comment type="similarity">
    <text evidence="1">Belongs to the SsuE family.</text>
</comment>